<sequence length="210" mass="24028">MEMLVSCKNDEQKQERLNSTWISCNKLRKTERSRENRVDSTPAAFETPAEFDLLQLDTFLGEYQNSKTAFGQENLHLVHSARNFSSSQHFTITRKRPAFPGFYPLSFESYEFTADAFSFWLRLAHRMTDSFQNAHDGTQGLRSQHSELFALTEGQRHPLLTPNLNYPFRYFQVDGAGQLGYHGPLPDRDEASCLSCAFPIHGLDCAARHA</sequence>
<accession>A0ABQ8U932</accession>
<gene>
    <name evidence="1" type="ORF">PAPYR_9126</name>
</gene>
<proteinExistence type="predicted"/>
<name>A0ABQ8U932_9EUKA</name>
<comment type="caution">
    <text evidence="1">The sequence shown here is derived from an EMBL/GenBank/DDBJ whole genome shotgun (WGS) entry which is preliminary data.</text>
</comment>
<evidence type="ECO:0000313" key="1">
    <source>
        <dbReference type="EMBL" id="KAJ4455832.1"/>
    </source>
</evidence>
<evidence type="ECO:0000313" key="2">
    <source>
        <dbReference type="Proteomes" id="UP001141327"/>
    </source>
</evidence>
<dbReference type="Proteomes" id="UP001141327">
    <property type="component" value="Unassembled WGS sequence"/>
</dbReference>
<protein>
    <submittedName>
        <fullName evidence="1">Uncharacterized protein</fullName>
    </submittedName>
</protein>
<dbReference type="EMBL" id="JAPMOS010000091">
    <property type="protein sequence ID" value="KAJ4455832.1"/>
    <property type="molecule type" value="Genomic_DNA"/>
</dbReference>
<organism evidence="1 2">
    <name type="scientific">Paratrimastix pyriformis</name>
    <dbReference type="NCBI Taxonomy" id="342808"/>
    <lineage>
        <taxon>Eukaryota</taxon>
        <taxon>Metamonada</taxon>
        <taxon>Preaxostyla</taxon>
        <taxon>Paratrimastigidae</taxon>
        <taxon>Paratrimastix</taxon>
    </lineage>
</organism>
<keyword evidence="2" id="KW-1185">Reference proteome</keyword>
<reference evidence="1" key="1">
    <citation type="journal article" date="2022" name="bioRxiv">
        <title>Genomics of Preaxostyla Flagellates Illuminates Evolutionary Transitions and the Path Towards Mitochondrial Loss.</title>
        <authorList>
            <person name="Novak L.V.F."/>
            <person name="Treitli S.C."/>
            <person name="Pyrih J."/>
            <person name="Halakuc P."/>
            <person name="Pipaliya S.V."/>
            <person name="Vacek V."/>
            <person name="Brzon O."/>
            <person name="Soukal P."/>
            <person name="Eme L."/>
            <person name="Dacks J.B."/>
            <person name="Karnkowska A."/>
            <person name="Elias M."/>
            <person name="Hampl V."/>
        </authorList>
    </citation>
    <scope>NUCLEOTIDE SEQUENCE</scope>
    <source>
        <strain evidence="1">RCP-MX</strain>
    </source>
</reference>